<evidence type="ECO:0000256" key="1">
    <source>
        <dbReference type="SAM" id="SignalP"/>
    </source>
</evidence>
<evidence type="ECO:0000313" key="3">
    <source>
        <dbReference type="Proteomes" id="UP001174909"/>
    </source>
</evidence>
<keyword evidence="3" id="KW-1185">Reference proteome</keyword>
<feature type="chain" id="PRO_5041467954" evidence="1">
    <location>
        <begin position="22"/>
        <end position="42"/>
    </location>
</feature>
<dbReference type="Proteomes" id="UP001174909">
    <property type="component" value="Unassembled WGS sequence"/>
</dbReference>
<organism evidence="2 3">
    <name type="scientific">Geodia barretti</name>
    <name type="common">Barrett's horny sponge</name>
    <dbReference type="NCBI Taxonomy" id="519541"/>
    <lineage>
        <taxon>Eukaryota</taxon>
        <taxon>Metazoa</taxon>
        <taxon>Porifera</taxon>
        <taxon>Demospongiae</taxon>
        <taxon>Heteroscleromorpha</taxon>
        <taxon>Tetractinellida</taxon>
        <taxon>Astrophorina</taxon>
        <taxon>Geodiidae</taxon>
        <taxon>Geodia</taxon>
    </lineage>
</organism>
<sequence length="42" mass="4470">MLHQVVSLVALILHLTGSTNSALLPRVQRSGFGSAEHVIIFG</sequence>
<evidence type="ECO:0000313" key="2">
    <source>
        <dbReference type="EMBL" id="CAI8045545.1"/>
    </source>
</evidence>
<dbReference type="AlphaFoldDB" id="A0AA35TC16"/>
<name>A0AA35TC16_GEOBA</name>
<proteinExistence type="predicted"/>
<comment type="caution">
    <text evidence="2">The sequence shown here is derived from an EMBL/GenBank/DDBJ whole genome shotgun (WGS) entry which is preliminary data.</text>
</comment>
<dbReference type="EMBL" id="CASHTH010003478">
    <property type="protein sequence ID" value="CAI8045545.1"/>
    <property type="molecule type" value="Genomic_DNA"/>
</dbReference>
<gene>
    <name evidence="2" type="ORF">GBAR_LOCUS25192</name>
</gene>
<accession>A0AA35TC16</accession>
<keyword evidence="1" id="KW-0732">Signal</keyword>
<protein>
    <submittedName>
        <fullName evidence="2">Uncharacterized protein</fullName>
    </submittedName>
</protein>
<feature type="signal peptide" evidence="1">
    <location>
        <begin position="1"/>
        <end position="21"/>
    </location>
</feature>
<reference evidence="2" key="1">
    <citation type="submission" date="2023-03" db="EMBL/GenBank/DDBJ databases">
        <authorList>
            <person name="Steffen K."/>
            <person name="Cardenas P."/>
        </authorList>
    </citation>
    <scope>NUCLEOTIDE SEQUENCE</scope>
</reference>